<name>A0A1X0QW11_RHIZD</name>
<dbReference type="OrthoDB" id="5979581at2759"/>
<organism evidence="7">
    <name type="scientific">Rhizopus microsporus var. microsporus</name>
    <dbReference type="NCBI Taxonomy" id="86635"/>
    <lineage>
        <taxon>Eukaryota</taxon>
        <taxon>Fungi</taxon>
        <taxon>Fungi incertae sedis</taxon>
        <taxon>Mucoromycota</taxon>
        <taxon>Mucoromycotina</taxon>
        <taxon>Mucoromycetes</taxon>
        <taxon>Mucorales</taxon>
        <taxon>Mucorineae</taxon>
        <taxon>Rhizopodaceae</taxon>
        <taxon>Rhizopus</taxon>
    </lineage>
</organism>
<dbReference type="AlphaFoldDB" id="A0A1X0QW11"/>
<keyword evidence="3 4" id="KW-0067">ATP-binding</keyword>
<evidence type="ECO:0000256" key="5">
    <source>
        <dbReference type="RuleBase" id="RU000304"/>
    </source>
</evidence>
<accession>A0A1X0QW11</accession>
<dbReference type="PANTHER" id="PTHR11909">
    <property type="entry name" value="CASEIN KINASE-RELATED"/>
    <property type="match status" value="1"/>
</dbReference>
<protein>
    <recommendedName>
        <fullName evidence="1">non-specific serine/threonine protein kinase</fullName>
        <ecNumber evidence="1">2.7.11.1</ecNumber>
    </recommendedName>
</protein>
<dbReference type="Gene3D" id="1.10.510.10">
    <property type="entry name" value="Transferase(Phosphotransferase) domain 1"/>
    <property type="match status" value="1"/>
</dbReference>
<evidence type="ECO:0000256" key="3">
    <source>
        <dbReference type="ARBA" id="ARBA00022840"/>
    </source>
</evidence>
<comment type="similarity">
    <text evidence="5">Belongs to the protein kinase superfamily.</text>
</comment>
<dbReference type="InterPro" id="IPR000719">
    <property type="entry name" value="Prot_kinase_dom"/>
</dbReference>
<dbReference type="PROSITE" id="PS50011">
    <property type="entry name" value="PROTEIN_KINASE_DOM"/>
    <property type="match status" value="1"/>
</dbReference>
<proteinExistence type="inferred from homology"/>
<reference evidence="7" key="1">
    <citation type="journal article" date="2016" name="Proc. Natl. Acad. Sci. U.S.A.">
        <title>Lipid metabolic changes in an early divergent fungus govern the establishment of a mutualistic symbiosis with endobacteria.</title>
        <authorList>
            <person name="Lastovetsky O.A."/>
            <person name="Gaspar M.L."/>
            <person name="Mondo S.J."/>
            <person name="LaButti K.M."/>
            <person name="Sandor L."/>
            <person name="Grigoriev I.V."/>
            <person name="Henry S.A."/>
            <person name="Pawlowska T.E."/>
        </authorList>
    </citation>
    <scope>NUCLEOTIDE SEQUENCE [LARGE SCALE GENOMIC DNA]</scope>
    <source>
        <strain evidence="7">ATCC 52814</strain>
    </source>
</reference>
<dbReference type="GO" id="GO:0005524">
    <property type="term" value="F:ATP binding"/>
    <property type="evidence" value="ECO:0007669"/>
    <property type="project" value="UniProtKB-UniRule"/>
</dbReference>
<dbReference type="SUPFAM" id="SSF56112">
    <property type="entry name" value="Protein kinase-like (PK-like)"/>
    <property type="match status" value="1"/>
</dbReference>
<sequence>MECKQVIIKHKWLILYKIGEGSFGQVFKAKDIKSNDFYAIKRELKDSPQLYHEFKFYKTLKGGPCIPNCYWFGQHDGFNCLTLDLLGPSLKHLQEKLKEIPLRIVVQIGCQLIACFKHMHDLGIVYRDIKPENFLFPYKYSFSSFSSSLSSSTSPPSPPSFLALSVPPLPLYIVDFGLATWWRNSRTNKPYPEAKYIKYKTGTARYASIRVHKGHSHARRDDLESLGYMLLDLLCGDLPWSGVVARSRKAGWDRIRKIKEDTSLFDLCIGLPVGILHFIDYTRKLEFYDTPDYDYLISVLQESLPFGSYSTLVKPQTQDLFDLPSFSKSIQI</sequence>
<feature type="domain" description="Protein kinase" evidence="6">
    <location>
        <begin position="12"/>
        <end position="304"/>
    </location>
</feature>
<keyword evidence="2 4" id="KW-0547">Nucleotide-binding</keyword>
<keyword evidence="7" id="KW-0808">Transferase</keyword>
<keyword evidence="7" id="KW-0418">Kinase</keyword>
<keyword evidence="5" id="KW-0723">Serine/threonine-protein kinase</keyword>
<dbReference type="SMART" id="SM00220">
    <property type="entry name" value="S_TKc"/>
    <property type="match status" value="1"/>
</dbReference>
<evidence type="ECO:0000256" key="2">
    <source>
        <dbReference type="ARBA" id="ARBA00022741"/>
    </source>
</evidence>
<dbReference type="InterPro" id="IPR008271">
    <property type="entry name" value="Ser/Thr_kinase_AS"/>
</dbReference>
<dbReference type="Proteomes" id="UP000242414">
    <property type="component" value="Unassembled WGS sequence"/>
</dbReference>
<dbReference type="GO" id="GO:0004674">
    <property type="term" value="F:protein serine/threonine kinase activity"/>
    <property type="evidence" value="ECO:0007669"/>
    <property type="project" value="UniProtKB-KW"/>
</dbReference>
<dbReference type="PROSITE" id="PS00107">
    <property type="entry name" value="PROTEIN_KINASE_ATP"/>
    <property type="match status" value="1"/>
</dbReference>
<dbReference type="InterPro" id="IPR017441">
    <property type="entry name" value="Protein_kinase_ATP_BS"/>
</dbReference>
<dbReference type="InterPro" id="IPR050235">
    <property type="entry name" value="CK1_Ser-Thr_kinase"/>
</dbReference>
<dbReference type="InterPro" id="IPR011009">
    <property type="entry name" value="Kinase-like_dom_sf"/>
</dbReference>
<dbReference type="Pfam" id="PF00069">
    <property type="entry name" value="Pkinase"/>
    <property type="match status" value="1"/>
</dbReference>
<feature type="binding site" evidence="4">
    <location>
        <position position="41"/>
    </location>
    <ligand>
        <name>ATP</name>
        <dbReference type="ChEBI" id="CHEBI:30616"/>
    </ligand>
</feature>
<gene>
    <name evidence="7" type="ORF">BCV72DRAFT_244027</name>
</gene>
<dbReference type="VEuPathDB" id="FungiDB:BCV72DRAFT_244027"/>
<dbReference type="EMBL" id="KV921987">
    <property type="protein sequence ID" value="ORE03929.1"/>
    <property type="molecule type" value="Genomic_DNA"/>
</dbReference>
<dbReference type="EC" id="2.7.11.1" evidence="1"/>
<dbReference type="PROSITE" id="PS00108">
    <property type="entry name" value="PROTEIN_KINASE_ST"/>
    <property type="match status" value="1"/>
</dbReference>
<evidence type="ECO:0000259" key="6">
    <source>
        <dbReference type="PROSITE" id="PS50011"/>
    </source>
</evidence>
<evidence type="ECO:0000256" key="1">
    <source>
        <dbReference type="ARBA" id="ARBA00012513"/>
    </source>
</evidence>
<evidence type="ECO:0000313" key="7">
    <source>
        <dbReference type="EMBL" id="ORE03929.1"/>
    </source>
</evidence>
<evidence type="ECO:0000256" key="4">
    <source>
        <dbReference type="PROSITE-ProRule" id="PRU10141"/>
    </source>
</evidence>